<feature type="transmembrane region" description="Helical" evidence="2">
    <location>
        <begin position="317"/>
        <end position="336"/>
    </location>
</feature>
<evidence type="ECO:0000313" key="4">
    <source>
        <dbReference type="Proteomes" id="UP000201728"/>
    </source>
</evidence>
<sequence length="456" mass="51310">MAMSETELRASIKQYGKGRLTEKEQINILNFILEDAKNKLAKQNEIYNLIATSQLNLSNRENLKEAITIVNQLIIDLEARDKDRTTINYLKERGLYRILYRNPQIKGQELPPDDILHKLLRNGFVGVAASALIILFFMATAFFTAPFWLTAIATGLFVGASVYLSGILYGVVNDIFATHANLPYFLLGHQPQQTSLLRTNDKVAQGIAWGVAATFGPVIIATILFTVAATITAFFVPIATFILPIMMIAMPLIAVGAEFYARKKAREYIEQGEEFIWIGSNEYQTTGLQYMCPTKAERAAWYANSDRNMFGFTKVPLIGLGGLIGLIVLSAVSMFLPPVLFAAPIIALAIPAAFAAVACVTLLISGIYMYVNRNKQVDNRYRLEFNRDEIDPDLYLDEDRDYVRELVKKYSKESDIEDKLSVNPDNYDSIFGRSPASKRRETREETFDERNKLAMQ</sequence>
<feature type="transmembrane region" description="Helical" evidence="2">
    <location>
        <begin position="342"/>
        <end position="371"/>
    </location>
</feature>
<organism evidence="3 4">
    <name type="scientific">Legionella clemsonensis</name>
    <dbReference type="NCBI Taxonomy" id="1867846"/>
    <lineage>
        <taxon>Bacteria</taxon>
        <taxon>Pseudomonadati</taxon>
        <taxon>Pseudomonadota</taxon>
        <taxon>Gammaproteobacteria</taxon>
        <taxon>Legionellales</taxon>
        <taxon>Legionellaceae</taxon>
        <taxon>Legionella</taxon>
    </lineage>
</organism>
<proteinExistence type="predicted"/>
<feature type="region of interest" description="Disordered" evidence="1">
    <location>
        <begin position="426"/>
        <end position="456"/>
    </location>
</feature>
<feature type="transmembrane region" description="Helical" evidence="2">
    <location>
        <begin position="241"/>
        <end position="261"/>
    </location>
</feature>
<dbReference type="KEGG" id="lcd:clem_06855"/>
<feature type="transmembrane region" description="Helical" evidence="2">
    <location>
        <begin position="124"/>
        <end position="145"/>
    </location>
</feature>
<evidence type="ECO:0000313" key="3">
    <source>
        <dbReference type="EMBL" id="ASQ45926.1"/>
    </source>
</evidence>
<evidence type="ECO:0000256" key="1">
    <source>
        <dbReference type="SAM" id="MobiDB-lite"/>
    </source>
</evidence>
<dbReference type="RefSeq" id="WP_232505583.1">
    <property type="nucleotide sequence ID" value="NZ_CP016397.1"/>
</dbReference>
<keyword evidence="2" id="KW-0472">Membrane</keyword>
<evidence type="ECO:0000256" key="2">
    <source>
        <dbReference type="SAM" id="Phobius"/>
    </source>
</evidence>
<reference evidence="4" key="1">
    <citation type="submission" date="2016-07" db="EMBL/GenBank/DDBJ databases">
        <authorList>
            <person name="Florea S."/>
            <person name="Webb J.S."/>
            <person name="Jaromczyk J."/>
            <person name="Schardl C.L."/>
        </authorList>
    </citation>
    <scope>NUCLEOTIDE SEQUENCE [LARGE SCALE GENOMIC DNA]</scope>
    <source>
        <strain evidence="4">CDC-D5610</strain>
    </source>
</reference>
<dbReference type="Proteomes" id="UP000201728">
    <property type="component" value="Chromosome"/>
</dbReference>
<feature type="transmembrane region" description="Helical" evidence="2">
    <location>
        <begin position="207"/>
        <end position="235"/>
    </location>
</feature>
<gene>
    <name evidence="3" type="ORF">clem_06855</name>
</gene>
<name>A0A222P260_9GAMM</name>
<accession>A0A222P260</accession>
<keyword evidence="2" id="KW-0812">Transmembrane</keyword>
<feature type="compositionally biased region" description="Basic and acidic residues" evidence="1">
    <location>
        <begin position="438"/>
        <end position="456"/>
    </location>
</feature>
<keyword evidence="2" id="KW-1133">Transmembrane helix</keyword>
<feature type="transmembrane region" description="Helical" evidence="2">
    <location>
        <begin position="151"/>
        <end position="172"/>
    </location>
</feature>
<dbReference type="EMBL" id="CP016397">
    <property type="protein sequence ID" value="ASQ45926.1"/>
    <property type="molecule type" value="Genomic_DNA"/>
</dbReference>
<protein>
    <submittedName>
        <fullName evidence="3">Uncharacterized protein</fullName>
    </submittedName>
</protein>
<dbReference type="AlphaFoldDB" id="A0A222P260"/>
<keyword evidence="4" id="KW-1185">Reference proteome</keyword>